<dbReference type="Proteomes" id="UP000671973">
    <property type="component" value="Segment"/>
</dbReference>
<name>A0A858MRU5_9CAUD</name>
<dbReference type="SUPFAM" id="SSF52540">
    <property type="entry name" value="P-loop containing nucleoside triphosphate hydrolases"/>
    <property type="match status" value="1"/>
</dbReference>
<evidence type="ECO:0000313" key="2">
    <source>
        <dbReference type="Proteomes" id="UP000671973"/>
    </source>
</evidence>
<evidence type="ECO:0000313" key="1">
    <source>
        <dbReference type="EMBL" id="QIW87273.1"/>
    </source>
</evidence>
<accession>A0A858MRU5</accession>
<organism evidence="1 2">
    <name type="scientific">Agrobacterium phage OLIVR1</name>
    <dbReference type="NCBI Taxonomy" id="2723769"/>
    <lineage>
        <taxon>Viruses</taxon>
        <taxon>Duplodnaviria</taxon>
        <taxon>Heunggongvirae</taxon>
        <taxon>Uroviricota</taxon>
        <taxon>Caudoviricetes</taxon>
        <taxon>Schitoviridae</taxon>
        <taxon>Oliverunavirus</taxon>
        <taxon>Oliverunavirus OLIVR1</taxon>
    </lineage>
</organism>
<keyword evidence="2" id="KW-1185">Reference proteome</keyword>
<dbReference type="Gene3D" id="3.40.50.300">
    <property type="entry name" value="P-loop containing nucleotide triphosphate hydrolases"/>
    <property type="match status" value="1"/>
</dbReference>
<dbReference type="InterPro" id="IPR027417">
    <property type="entry name" value="P-loop_NTPase"/>
</dbReference>
<protein>
    <submittedName>
        <fullName evidence="1">NTPase</fullName>
    </submittedName>
</protein>
<dbReference type="EMBL" id="MT234338">
    <property type="protein sequence ID" value="QIW87273.1"/>
    <property type="molecule type" value="Genomic_DNA"/>
</dbReference>
<gene>
    <name evidence="1" type="ORF">Ab1vBOLIVR1_gp78</name>
</gene>
<sequence length="251" mass="28623">MSTEEEHEGVVDNTQLVLISGESGTGKSASLMNLRDPERWLYANCEAGKRLPFRSKFEQQIITDPYQVTEFADLCVAQPDAVNGMIVDTITFLMEMYESVYIAGSSNGQKAWANYQQFWKELMQQKVARMKVPMLMLGHTKRELDEDAGVYNVAVPVKGALRSNGLEAYFSTVVSTKKMRLKDLKEYENDLLHITEDDELVGFKHVFQTRITKNTVGERIRSPLGMFTAKQTFIDNDAQQLLDHMNHYYNG</sequence>
<reference evidence="1 2" key="1">
    <citation type="submission" date="2020-03" db="EMBL/GenBank/DDBJ databases">
        <authorList>
            <person name="Holtappels D."/>
            <person name="Bomans J.P.J."/>
            <person name="Lavigne R."/>
            <person name="Wagemans J."/>
        </authorList>
    </citation>
    <scope>NUCLEOTIDE SEQUENCE [LARGE SCALE GENOMIC DNA]</scope>
    <source>
        <strain evidence="1 2">OLIVR1</strain>
    </source>
</reference>
<proteinExistence type="predicted"/>